<keyword evidence="1" id="KW-0805">Transcription regulation</keyword>
<organism evidence="5 6">
    <name type="scientific">Iocasia fonsfrigidae</name>
    <dbReference type="NCBI Taxonomy" id="2682810"/>
    <lineage>
        <taxon>Bacteria</taxon>
        <taxon>Bacillati</taxon>
        <taxon>Bacillota</taxon>
        <taxon>Clostridia</taxon>
        <taxon>Halanaerobiales</taxon>
        <taxon>Halanaerobiaceae</taxon>
        <taxon>Iocasia</taxon>
    </lineage>
</organism>
<proteinExistence type="predicted"/>
<dbReference type="Gene3D" id="1.10.260.40">
    <property type="entry name" value="lambda repressor-like DNA-binding domains"/>
    <property type="match status" value="1"/>
</dbReference>
<dbReference type="AlphaFoldDB" id="A0A8A7KEX1"/>
<keyword evidence="2" id="KW-0238">DNA-binding</keyword>
<dbReference type="InterPro" id="IPR025997">
    <property type="entry name" value="SBP_2_dom"/>
</dbReference>
<reference evidence="5" key="1">
    <citation type="submission" date="2019-12" db="EMBL/GenBank/DDBJ databases">
        <authorList>
            <person name="zhang j."/>
            <person name="sun C.M."/>
        </authorList>
    </citation>
    <scope>NUCLEOTIDE SEQUENCE</scope>
    <source>
        <strain evidence="5">NS-1</strain>
    </source>
</reference>
<protein>
    <submittedName>
        <fullName evidence="5">Substrate-binding domain-containing protein</fullName>
    </submittedName>
</protein>
<dbReference type="InterPro" id="IPR028082">
    <property type="entry name" value="Peripla_BP_I"/>
</dbReference>
<dbReference type="CDD" id="cd06307">
    <property type="entry name" value="PBP1_sugar_binding"/>
    <property type="match status" value="1"/>
</dbReference>
<dbReference type="PROSITE" id="PS50932">
    <property type="entry name" value="HTH_LACI_2"/>
    <property type="match status" value="1"/>
</dbReference>
<name>A0A8A7KEX1_9FIRM</name>
<dbReference type="InterPro" id="IPR010982">
    <property type="entry name" value="Lambda_DNA-bd_dom_sf"/>
</dbReference>
<keyword evidence="3" id="KW-0804">Transcription</keyword>
<dbReference type="GO" id="GO:0003700">
    <property type="term" value="F:DNA-binding transcription factor activity"/>
    <property type="evidence" value="ECO:0007669"/>
    <property type="project" value="TreeGrafter"/>
</dbReference>
<dbReference type="SUPFAM" id="SSF53822">
    <property type="entry name" value="Periplasmic binding protein-like I"/>
    <property type="match status" value="1"/>
</dbReference>
<dbReference type="Pfam" id="PF00356">
    <property type="entry name" value="LacI"/>
    <property type="match status" value="1"/>
</dbReference>
<dbReference type="GO" id="GO:0000976">
    <property type="term" value="F:transcription cis-regulatory region binding"/>
    <property type="evidence" value="ECO:0007669"/>
    <property type="project" value="TreeGrafter"/>
</dbReference>
<evidence type="ECO:0000313" key="5">
    <source>
        <dbReference type="EMBL" id="QTL98635.1"/>
    </source>
</evidence>
<dbReference type="SUPFAM" id="SSF47413">
    <property type="entry name" value="lambda repressor-like DNA-binding domains"/>
    <property type="match status" value="1"/>
</dbReference>
<dbReference type="RefSeq" id="WP_230867043.1">
    <property type="nucleotide sequence ID" value="NZ_CP046640.1"/>
</dbReference>
<dbReference type="CDD" id="cd01392">
    <property type="entry name" value="HTH_LacI"/>
    <property type="match status" value="1"/>
</dbReference>
<feature type="domain" description="HTH lacI-type" evidence="4">
    <location>
        <begin position="6"/>
        <end position="60"/>
    </location>
</feature>
<dbReference type="Proteomes" id="UP000665020">
    <property type="component" value="Chromosome"/>
</dbReference>
<keyword evidence="6" id="KW-1185">Reference proteome</keyword>
<dbReference type="PANTHER" id="PTHR30146:SF109">
    <property type="entry name" value="HTH-TYPE TRANSCRIPTIONAL REGULATOR GALS"/>
    <property type="match status" value="1"/>
</dbReference>
<evidence type="ECO:0000256" key="2">
    <source>
        <dbReference type="ARBA" id="ARBA00023125"/>
    </source>
</evidence>
<dbReference type="PANTHER" id="PTHR30146">
    <property type="entry name" value="LACI-RELATED TRANSCRIPTIONAL REPRESSOR"/>
    <property type="match status" value="1"/>
</dbReference>
<evidence type="ECO:0000313" key="6">
    <source>
        <dbReference type="Proteomes" id="UP000665020"/>
    </source>
</evidence>
<sequence length="353" mass="40062">MDMKNITLTDIAQELNLSRSTIDRVLNDRGNVAVDTKKRVLRYINELGYKPNRAAKHLAKRTNCSIGVSYYLPNEFALQINRGINTVYEELSNYGLNVLIRAADSPEEQLLQIKEMSEQIDALALAVWEPDLVGDLVNDLIDDGLPVATFNRDLPDSERLFYFGCNYFESGQVCGGIIEKITSKPGKIAIINNHDILGEYRAKGFKSVLSDNFQYDIIGPYEICEEFEVEGSINEKVIEDIQSIIKDNPDLVAIYVANQTLCAAGKAVELLGKQGEIKLVGFDLYEQTVSLIEKDIIQAVVCQEPFNQGYYPIKILFELIAEGKEIEKSKFITRLEIVMKENLRYYHNYDYIK</sequence>
<evidence type="ECO:0000259" key="4">
    <source>
        <dbReference type="PROSITE" id="PS50932"/>
    </source>
</evidence>
<evidence type="ECO:0000256" key="3">
    <source>
        <dbReference type="ARBA" id="ARBA00023163"/>
    </source>
</evidence>
<evidence type="ECO:0000256" key="1">
    <source>
        <dbReference type="ARBA" id="ARBA00023015"/>
    </source>
</evidence>
<dbReference type="KEGG" id="ifn:GM661_12020"/>
<dbReference type="Gene3D" id="3.40.50.2300">
    <property type="match status" value="2"/>
</dbReference>
<dbReference type="InterPro" id="IPR000843">
    <property type="entry name" value="HTH_LacI"/>
</dbReference>
<dbReference type="Pfam" id="PF13407">
    <property type="entry name" value="Peripla_BP_4"/>
    <property type="match status" value="1"/>
</dbReference>
<dbReference type="EMBL" id="CP046640">
    <property type="protein sequence ID" value="QTL98635.1"/>
    <property type="molecule type" value="Genomic_DNA"/>
</dbReference>
<gene>
    <name evidence="5" type="ORF">GM661_12020</name>
</gene>
<accession>A0A8A7KEX1</accession>
<dbReference type="SMART" id="SM00354">
    <property type="entry name" value="HTH_LACI"/>
    <property type="match status" value="1"/>
</dbReference>